<dbReference type="Proteomes" id="UP000006671">
    <property type="component" value="Unassembled WGS sequence"/>
</dbReference>
<evidence type="ECO:0000313" key="4">
    <source>
        <dbReference type="Proteomes" id="UP000006671"/>
    </source>
</evidence>
<feature type="region of interest" description="Disordered" evidence="1">
    <location>
        <begin position="628"/>
        <end position="650"/>
    </location>
</feature>
<dbReference type="InParanoid" id="D2V8T6"/>
<evidence type="ECO:0000313" key="3">
    <source>
        <dbReference type="EMBL" id="EFC46858.1"/>
    </source>
</evidence>
<dbReference type="PROSITE" id="PS00022">
    <property type="entry name" value="EGF_1"/>
    <property type="match status" value="1"/>
</dbReference>
<feature type="compositionally biased region" description="Polar residues" evidence="1">
    <location>
        <begin position="1534"/>
        <end position="1550"/>
    </location>
</feature>
<proteinExistence type="predicted"/>
<dbReference type="VEuPathDB" id="AmoebaDB:NAEGRDRAFT_47587"/>
<gene>
    <name evidence="3" type="ORF">NAEGRDRAFT_47587</name>
</gene>
<accession>D2V8T6</accession>
<feature type="compositionally biased region" description="Polar residues" evidence="1">
    <location>
        <begin position="1581"/>
        <end position="1607"/>
    </location>
</feature>
<dbReference type="GeneID" id="8860093"/>
<feature type="compositionally biased region" description="Acidic residues" evidence="1">
    <location>
        <begin position="640"/>
        <end position="650"/>
    </location>
</feature>
<dbReference type="InterPro" id="IPR002049">
    <property type="entry name" value="LE_dom"/>
</dbReference>
<feature type="compositionally biased region" description="Low complexity" evidence="1">
    <location>
        <begin position="1608"/>
        <end position="1642"/>
    </location>
</feature>
<protein>
    <submittedName>
        <fullName evidence="3">Predicted protein</fullName>
    </submittedName>
</protein>
<dbReference type="RefSeq" id="XP_002679602.1">
    <property type="nucleotide sequence ID" value="XM_002679556.1"/>
</dbReference>
<evidence type="ECO:0000256" key="1">
    <source>
        <dbReference type="SAM" id="MobiDB-lite"/>
    </source>
</evidence>
<feature type="compositionally biased region" description="Basic and acidic residues" evidence="1">
    <location>
        <begin position="1647"/>
        <end position="1662"/>
    </location>
</feature>
<dbReference type="InterPro" id="IPR000742">
    <property type="entry name" value="EGF"/>
</dbReference>
<sequence length="1662" mass="189382">MNQLIFLNENDLLFDGAIGTDRKQGLYKANFNANAIKSIKEVDTLSSILTKNLFIGANSEGLLSVDKSYNVKENFERKGDKVYFPLTFSKDYEGDVNVLYQNGEVLSIGKLDPLALNITWVKNLTYQSDSMVQGTSLTFYFDGLKTIVTSDDGKYSNLFDGKPSYQTTVMGKNIIGNKKSLYIHLNDKLQKINDAVMSLFINDGLGFYIKDGNIISFAVVRDTFNEVDTIYTGGDAQNILTFNNGNLVFKTCTTLGGICSVKRMDGKEKVFTLIEDTDNDDKGNWDYMLLPLKYKDFEFAILVHADSSNPMLLKFALKPPVSCHGFKNTDSDVCSGNGECVAENICKCKGNFDGEKCEKCTAKFEGKYCSDLKSKWLKLISPIYHNHGIVHKCYGLPANSSSVCGGVKRGECLSENTCKCKAEYFGNECEHTYCFGVPSISTTGKVCGGKGACVDYNEKKMIPQTPADSKINHVNVVKEERIKRQFLDKIVKDFGTSSKQNQSNKFVKEAFDNYEKIYEKIEKGPEISIGLLSEPGFGKTSTLNMILSGKDDYPMKASSKFGSGETLFCTEIKYSDKLRLLKVYCSPKKYVDRIIRLSKKNEDNTIIADLLSSDRNEDQLLDDYQDVAADESPSLGSNEESSDDDDYNDEQEECILPRKAESNPVSNCGLDQSELKTCYAELLKFEQEGDLQIEFQVSDDKAVMSVFEKERLQSKERLLMVDKFVLCYNSEILKSRYGKVAIWDIPGYGEQNNSEILSMLIEEVISNCNVILKGLESVRQIVGVDCVPDLWTYKGLRYALQIATLYKSQFPIKAAVDARAAIKTILKETYFELSTCVKTLMKSIKRTEKKCRNIEQRQSEEPIETFSPHETLDCNIQSQLIEYDNWIEFTTYFYERNRKIRYRIDMYKNQMFEFIEKKIDSLMAKQKKDLATKEEEMNTFKGELVEIVDDIFHSMNFVSPNERIEDYGSFDIFYSILNSMKEYLSNCADELLHIRGQLESEEYLKLAIEKFKLIDDMRVLLKKEKTKPLKAEHLGLSNRYPSPACKSGKGCMIIPDKEYNTIRELKRAKVLSPSEKFGNVQKLPKSSISLTRVEKESIDAGLSEEQKKLYQKGQLVLMEIDRNEKQVLVSYEKELKETKLAKFKSLLSTDALIGTMGGNKSHSRQRIAPIFITTLPEYFEETSPNFLERHVHDCCIKHSKNGSQDYLIFIMVENAFLEKARSFLNEAMNEVEKAPNYVFVSIDTEIFINIGKKKKLCMLLAEHFELEIYHVMEDNFIHAEEYKKPIFVRHNNALARYLIFAEAIIYFELHSSYDYQQKEEVIKEFLTYVTEENPLIRSHYTCGKIGDSDRLRMFKTFEEFRKKCIEDPRELWTILEETKAHLTKEGKQILSKYKKLYNEKFDKRNHVGHVSLWNVRTAQSKFLSNEVDKLQKTTHFVSSARGNISTFYGPNMIGIHPVSDMVLFDGISSKDVVKKDHESFKEGNNSSDEYFIRQMLLYGIGGFQIYAFKYSGGLRKNANRQFPHKKLTDKKVKSPTQKSPQVKGNKKQQASSSSSSSPIVKLELNKLPVKKEKKVKEIIENTPTSNPTSNRKKATSSSISNIEKNVQSVKSGQASSSSSTAPKHTNQNRAASSSSSPSTNTANRKRKESDKSIDPPKKLTKR</sequence>
<organism evidence="4">
    <name type="scientific">Naegleria gruberi</name>
    <name type="common">Amoeba</name>
    <dbReference type="NCBI Taxonomy" id="5762"/>
    <lineage>
        <taxon>Eukaryota</taxon>
        <taxon>Discoba</taxon>
        <taxon>Heterolobosea</taxon>
        <taxon>Tetramitia</taxon>
        <taxon>Eutetramitia</taxon>
        <taxon>Vahlkampfiidae</taxon>
        <taxon>Naegleria</taxon>
    </lineage>
</organism>
<dbReference type="EMBL" id="GG738857">
    <property type="protein sequence ID" value="EFC46858.1"/>
    <property type="molecule type" value="Genomic_DNA"/>
</dbReference>
<reference evidence="3 4" key="1">
    <citation type="journal article" date="2010" name="Cell">
        <title>The genome of Naegleria gruberi illuminates early eukaryotic versatility.</title>
        <authorList>
            <person name="Fritz-Laylin L.K."/>
            <person name="Prochnik S.E."/>
            <person name="Ginger M.L."/>
            <person name="Dacks J.B."/>
            <person name="Carpenter M.L."/>
            <person name="Field M.C."/>
            <person name="Kuo A."/>
            <person name="Paredez A."/>
            <person name="Chapman J."/>
            <person name="Pham J."/>
            <person name="Shu S."/>
            <person name="Neupane R."/>
            <person name="Cipriano M."/>
            <person name="Mancuso J."/>
            <person name="Tu H."/>
            <person name="Salamov A."/>
            <person name="Lindquist E."/>
            <person name="Shapiro H."/>
            <person name="Lucas S."/>
            <person name="Grigoriev I.V."/>
            <person name="Cande W.Z."/>
            <person name="Fulton C."/>
            <person name="Rokhsar D.S."/>
            <person name="Dawson S.C."/>
        </authorList>
    </citation>
    <scope>NUCLEOTIDE SEQUENCE [LARGE SCALE GENOMIC DNA]</scope>
    <source>
        <strain evidence="3 4">NEG-M</strain>
    </source>
</reference>
<feature type="domain" description="EGF-like" evidence="2">
    <location>
        <begin position="346"/>
        <end position="357"/>
    </location>
</feature>
<feature type="compositionally biased region" description="Low complexity" evidence="1">
    <location>
        <begin position="1551"/>
        <end position="1567"/>
    </location>
</feature>
<evidence type="ECO:0000259" key="2">
    <source>
        <dbReference type="PROSITE" id="PS00022"/>
    </source>
</evidence>
<feature type="region of interest" description="Disordered" evidence="1">
    <location>
        <begin position="1519"/>
        <end position="1662"/>
    </location>
</feature>
<dbReference type="KEGG" id="ngr:NAEGRDRAFT_47587"/>
<keyword evidence="4" id="KW-1185">Reference proteome</keyword>
<dbReference type="CDD" id="cd00055">
    <property type="entry name" value="EGF_Lam"/>
    <property type="match status" value="1"/>
</dbReference>
<name>D2V8T6_NAEGR</name>